<name>A0A7S3AKE2_9EUKA</name>
<dbReference type="SUPFAM" id="SSF82607">
    <property type="entry name" value="YbaB-like"/>
    <property type="match status" value="1"/>
</dbReference>
<organism evidence="3">
    <name type="scientific">Haptolina ericina</name>
    <dbReference type="NCBI Taxonomy" id="156174"/>
    <lineage>
        <taxon>Eukaryota</taxon>
        <taxon>Haptista</taxon>
        <taxon>Haptophyta</taxon>
        <taxon>Prymnesiophyceae</taxon>
        <taxon>Prymnesiales</taxon>
        <taxon>Prymnesiaceae</taxon>
        <taxon>Haptolina</taxon>
    </lineage>
</organism>
<dbReference type="PANTHER" id="PTHR33449:SF1">
    <property type="entry name" value="NUCLEOID-ASSOCIATED PROTEIN YBAB"/>
    <property type="match status" value="1"/>
</dbReference>
<feature type="chain" id="PRO_5030608259" description="Nucleoid-associated protein" evidence="2">
    <location>
        <begin position="17"/>
        <end position="162"/>
    </location>
</feature>
<keyword evidence="2" id="KW-0732">Signal</keyword>
<proteinExistence type="predicted"/>
<feature type="signal peptide" evidence="2">
    <location>
        <begin position="1"/>
        <end position="16"/>
    </location>
</feature>
<reference evidence="3" key="1">
    <citation type="submission" date="2021-01" db="EMBL/GenBank/DDBJ databases">
        <authorList>
            <person name="Corre E."/>
            <person name="Pelletier E."/>
            <person name="Niang G."/>
            <person name="Scheremetjew M."/>
            <person name="Finn R."/>
            <person name="Kale V."/>
            <person name="Holt S."/>
            <person name="Cochrane G."/>
            <person name="Meng A."/>
            <person name="Brown T."/>
            <person name="Cohen L."/>
        </authorList>
    </citation>
    <scope>NUCLEOTIDE SEQUENCE</scope>
    <source>
        <strain evidence="3">CCMP281</strain>
    </source>
</reference>
<evidence type="ECO:0000313" key="3">
    <source>
        <dbReference type="EMBL" id="CAE0107606.1"/>
    </source>
</evidence>
<evidence type="ECO:0000256" key="2">
    <source>
        <dbReference type="SAM" id="SignalP"/>
    </source>
</evidence>
<sequence>MQIVLVVLAALRGASAFRLPPPLLQSCAPCGRSASVSMLGGGGEGGGFMDKMKQAQQMFNPEMMKKYSEIGVKVQALQEELAQTEVECATSDGGVTAKVTGTQVPISVTVTQELCDKGSDVVSTELTAALKSAYMKSGAYAQQKMKDMYEESGLAGGLAPPA</sequence>
<evidence type="ECO:0008006" key="4">
    <source>
        <dbReference type="Google" id="ProtNLM"/>
    </source>
</evidence>
<dbReference type="AlphaFoldDB" id="A0A7S3AKE2"/>
<keyword evidence="1" id="KW-0238">DNA-binding</keyword>
<accession>A0A7S3AKE2</accession>
<evidence type="ECO:0000256" key="1">
    <source>
        <dbReference type="ARBA" id="ARBA00023125"/>
    </source>
</evidence>
<dbReference type="InterPro" id="IPR004401">
    <property type="entry name" value="YbaB/EbfC"/>
</dbReference>
<protein>
    <recommendedName>
        <fullName evidence="4">Nucleoid-associated protein</fullName>
    </recommendedName>
</protein>
<dbReference type="EMBL" id="HBHX01014788">
    <property type="protein sequence ID" value="CAE0107606.1"/>
    <property type="molecule type" value="Transcribed_RNA"/>
</dbReference>
<dbReference type="Pfam" id="PF02575">
    <property type="entry name" value="YbaB_DNA_bd"/>
    <property type="match status" value="1"/>
</dbReference>
<gene>
    <name evidence="3" type="ORF">HERI1096_LOCUS8265</name>
</gene>
<dbReference type="InterPro" id="IPR036894">
    <property type="entry name" value="YbaB-like_sf"/>
</dbReference>
<dbReference type="Gene3D" id="3.30.1310.10">
    <property type="entry name" value="Nucleoid-associated protein YbaB-like domain"/>
    <property type="match status" value="1"/>
</dbReference>
<dbReference type="PANTHER" id="PTHR33449">
    <property type="entry name" value="NUCLEOID-ASSOCIATED PROTEIN YBAB"/>
    <property type="match status" value="1"/>
</dbReference>
<dbReference type="GO" id="GO:0003677">
    <property type="term" value="F:DNA binding"/>
    <property type="evidence" value="ECO:0007669"/>
    <property type="project" value="UniProtKB-KW"/>
</dbReference>